<gene>
    <name evidence="2" type="ORF">CCAP1982_LOCUS1186</name>
</gene>
<dbReference type="AlphaFoldDB" id="A0A811U1S8"/>
<dbReference type="OrthoDB" id="7880675at2759"/>
<dbReference type="Proteomes" id="UP000606786">
    <property type="component" value="Unassembled WGS sequence"/>
</dbReference>
<protein>
    <submittedName>
        <fullName evidence="2">(Mediterranean fruit fly) hypothetical protein</fullName>
    </submittedName>
</protein>
<dbReference type="GO" id="GO:0008061">
    <property type="term" value="F:chitin binding"/>
    <property type="evidence" value="ECO:0007669"/>
    <property type="project" value="InterPro"/>
</dbReference>
<reference evidence="2" key="1">
    <citation type="submission" date="2020-11" db="EMBL/GenBank/DDBJ databases">
        <authorList>
            <person name="Whitehead M."/>
        </authorList>
    </citation>
    <scope>NUCLEOTIDE SEQUENCE</scope>
    <source>
        <strain evidence="2">EGII</strain>
    </source>
</reference>
<accession>A0A811U1S8</accession>
<proteinExistence type="predicted"/>
<dbReference type="InterPro" id="IPR036508">
    <property type="entry name" value="Chitin-bd_dom_sf"/>
</dbReference>
<dbReference type="PANTHER" id="PTHR20987">
    <property type="entry name" value="CHITIN-BINDING TYPE-2 DOMAIN-CONTAINING PROTEIN-RELATED"/>
    <property type="match status" value="1"/>
</dbReference>
<name>A0A811U1S8_CERCA</name>
<dbReference type="PANTHER" id="PTHR20987:SF0">
    <property type="entry name" value="CHITIN-BINDING TYPE-2 DOMAIN-CONTAINING PROTEIN-RELATED"/>
    <property type="match status" value="1"/>
</dbReference>
<evidence type="ECO:0000256" key="1">
    <source>
        <dbReference type="SAM" id="SignalP"/>
    </source>
</evidence>
<dbReference type="SUPFAM" id="SSF57625">
    <property type="entry name" value="Invertebrate chitin-binding proteins"/>
    <property type="match status" value="1"/>
</dbReference>
<keyword evidence="3" id="KW-1185">Reference proteome</keyword>
<evidence type="ECO:0000313" key="2">
    <source>
        <dbReference type="EMBL" id="CAD6992318.1"/>
    </source>
</evidence>
<organism evidence="2 3">
    <name type="scientific">Ceratitis capitata</name>
    <name type="common">Mediterranean fruit fly</name>
    <name type="synonym">Tephritis capitata</name>
    <dbReference type="NCBI Taxonomy" id="7213"/>
    <lineage>
        <taxon>Eukaryota</taxon>
        <taxon>Metazoa</taxon>
        <taxon>Ecdysozoa</taxon>
        <taxon>Arthropoda</taxon>
        <taxon>Hexapoda</taxon>
        <taxon>Insecta</taxon>
        <taxon>Pterygota</taxon>
        <taxon>Neoptera</taxon>
        <taxon>Endopterygota</taxon>
        <taxon>Diptera</taxon>
        <taxon>Brachycera</taxon>
        <taxon>Muscomorpha</taxon>
        <taxon>Tephritoidea</taxon>
        <taxon>Tephritidae</taxon>
        <taxon>Ceratitis</taxon>
        <taxon>Ceratitis</taxon>
    </lineage>
</organism>
<evidence type="ECO:0000313" key="3">
    <source>
        <dbReference type="Proteomes" id="UP000606786"/>
    </source>
</evidence>
<keyword evidence="1" id="KW-0732">Signal</keyword>
<sequence length="100" mass="11532">MDKILYNAILLLIVLAIATALLKPGDGKPTCTTKAEIDIGLFRNNWDPTLYWKCEVIDELPTLERCPDQMAYLDSIKDCVSWEYWQWEEPIEPLTIAEQS</sequence>
<comment type="caution">
    <text evidence="2">The sequence shown here is derived from an EMBL/GenBank/DDBJ whole genome shotgun (WGS) entry which is preliminary data.</text>
</comment>
<feature type="chain" id="PRO_5032321207" evidence="1">
    <location>
        <begin position="28"/>
        <end position="100"/>
    </location>
</feature>
<feature type="signal peptide" evidence="1">
    <location>
        <begin position="1"/>
        <end position="27"/>
    </location>
</feature>
<dbReference type="EMBL" id="CAJHJT010000001">
    <property type="protein sequence ID" value="CAD6992318.1"/>
    <property type="molecule type" value="Genomic_DNA"/>
</dbReference>